<dbReference type="InterPro" id="IPR044278">
    <property type="entry name" value="BHLH95-like"/>
</dbReference>
<evidence type="ECO:0000313" key="7">
    <source>
        <dbReference type="EMBL" id="KAJ8453086.1"/>
    </source>
</evidence>
<dbReference type="SMART" id="SM00353">
    <property type="entry name" value="HLH"/>
    <property type="match status" value="1"/>
</dbReference>
<dbReference type="GO" id="GO:0005634">
    <property type="term" value="C:nucleus"/>
    <property type="evidence" value="ECO:0007669"/>
    <property type="project" value="UniProtKB-SubCell"/>
</dbReference>
<dbReference type="CDD" id="cd11393">
    <property type="entry name" value="bHLH_AtbHLH_like"/>
    <property type="match status" value="1"/>
</dbReference>
<evidence type="ECO:0000256" key="3">
    <source>
        <dbReference type="ARBA" id="ARBA00023163"/>
    </source>
</evidence>
<feature type="domain" description="BHLH" evidence="6">
    <location>
        <begin position="67"/>
        <end position="117"/>
    </location>
</feature>
<feature type="compositionally biased region" description="Basic and acidic residues" evidence="5">
    <location>
        <begin position="56"/>
        <end position="69"/>
    </location>
</feature>
<organism evidence="7 8">
    <name type="scientific">Carnegiea gigantea</name>
    <dbReference type="NCBI Taxonomy" id="171969"/>
    <lineage>
        <taxon>Eukaryota</taxon>
        <taxon>Viridiplantae</taxon>
        <taxon>Streptophyta</taxon>
        <taxon>Embryophyta</taxon>
        <taxon>Tracheophyta</taxon>
        <taxon>Spermatophyta</taxon>
        <taxon>Magnoliopsida</taxon>
        <taxon>eudicotyledons</taxon>
        <taxon>Gunneridae</taxon>
        <taxon>Pentapetalae</taxon>
        <taxon>Caryophyllales</taxon>
        <taxon>Cactineae</taxon>
        <taxon>Cactaceae</taxon>
        <taxon>Cactoideae</taxon>
        <taxon>Echinocereeae</taxon>
        <taxon>Carnegiea</taxon>
    </lineage>
</organism>
<dbReference type="PANTHER" id="PTHR46772">
    <property type="entry name" value="BHLH DOMAIN-CONTAINING PROTEIN"/>
    <property type="match status" value="1"/>
</dbReference>
<comment type="subcellular location">
    <subcellularLocation>
        <location evidence="1">Nucleus</location>
    </subcellularLocation>
</comment>
<feature type="region of interest" description="Disordered" evidence="5">
    <location>
        <begin position="25"/>
        <end position="69"/>
    </location>
</feature>
<dbReference type="EMBL" id="JAKOGI010000002">
    <property type="protein sequence ID" value="KAJ8453086.1"/>
    <property type="molecule type" value="Genomic_DNA"/>
</dbReference>
<dbReference type="AlphaFoldDB" id="A0A9Q1KYD0"/>
<dbReference type="InterPro" id="IPR011598">
    <property type="entry name" value="bHLH_dom"/>
</dbReference>
<dbReference type="InterPro" id="IPR036638">
    <property type="entry name" value="HLH_DNA-bd_sf"/>
</dbReference>
<dbReference type="GO" id="GO:0003700">
    <property type="term" value="F:DNA-binding transcription factor activity"/>
    <property type="evidence" value="ECO:0007669"/>
    <property type="project" value="InterPro"/>
</dbReference>
<dbReference type="GO" id="GO:0046983">
    <property type="term" value="F:protein dimerization activity"/>
    <property type="evidence" value="ECO:0007669"/>
    <property type="project" value="InterPro"/>
</dbReference>
<name>A0A9Q1KYD0_9CARY</name>
<dbReference type="InterPro" id="IPR045239">
    <property type="entry name" value="bHLH95_bHLH"/>
</dbReference>
<dbReference type="Gene3D" id="4.10.280.10">
    <property type="entry name" value="Helix-loop-helix DNA-binding domain"/>
    <property type="match status" value="1"/>
</dbReference>
<dbReference type="PANTHER" id="PTHR46772:SF8">
    <property type="entry name" value="TRANSCRIPTION FACTOR BHLH95"/>
    <property type="match status" value="1"/>
</dbReference>
<gene>
    <name evidence="7" type="ORF">Cgig2_014849</name>
</gene>
<proteinExistence type="predicted"/>
<keyword evidence="4" id="KW-0539">Nucleus</keyword>
<evidence type="ECO:0000256" key="5">
    <source>
        <dbReference type="SAM" id="MobiDB-lite"/>
    </source>
</evidence>
<dbReference type="Pfam" id="PF22754">
    <property type="entry name" value="bHLH-TF_ACT-like_plant"/>
    <property type="match status" value="1"/>
</dbReference>
<dbReference type="Pfam" id="PF00010">
    <property type="entry name" value="HLH"/>
    <property type="match status" value="1"/>
</dbReference>
<dbReference type="OrthoDB" id="690068at2759"/>
<protein>
    <recommendedName>
        <fullName evidence="6">BHLH domain-containing protein</fullName>
    </recommendedName>
</protein>
<sequence length="300" mass="33378">MSTQLDHENEAFLWETLDQAWANLSENSSDDEVAGRKHEAEGSEKGKKRVRGIAQKGKEKKEEEGTSDHDMHIWTERERRKKMRNMFSNLHALIPHLPPKADKSSIVDEAVNYIKSLQSTLQRLQKQKLERVHGGAGGATNPNSLSSCDHPSIGATSWLAMASSSREAFMADQVSSLNNNNGTSSSNNSAMTRTNTVAFHLPVFIQTWTSSNVVLNICGNDAHFSVYAPKKPGLLTSICAALEKHKMEVVSAHVSSDAYRRNYMIQARLAKRVSDELSEMTTVEERFKQAGGEIMMWVSS</sequence>
<dbReference type="SUPFAM" id="SSF47459">
    <property type="entry name" value="HLH, helix-loop-helix DNA-binding domain"/>
    <property type="match status" value="1"/>
</dbReference>
<keyword evidence="3" id="KW-0804">Transcription</keyword>
<dbReference type="InterPro" id="IPR054502">
    <property type="entry name" value="bHLH-TF_ACT-like_plant"/>
</dbReference>
<keyword evidence="2" id="KW-0805">Transcription regulation</keyword>
<feature type="compositionally biased region" description="Basic and acidic residues" evidence="5">
    <location>
        <begin position="33"/>
        <end position="45"/>
    </location>
</feature>
<evidence type="ECO:0000256" key="2">
    <source>
        <dbReference type="ARBA" id="ARBA00023015"/>
    </source>
</evidence>
<dbReference type="PROSITE" id="PS50888">
    <property type="entry name" value="BHLH"/>
    <property type="match status" value="1"/>
</dbReference>
<dbReference type="Proteomes" id="UP001153076">
    <property type="component" value="Unassembled WGS sequence"/>
</dbReference>
<reference evidence="7" key="1">
    <citation type="submission" date="2022-04" db="EMBL/GenBank/DDBJ databases">
        <title>Carnegiea gigantea Genome sequencing and assembly v2.</title>
        <authorList>
            <person name="Copetti D."/>
            <person name="Sanderson M.J."/>
            <person name="Burquez A."/>
            <person name="Wojciechowski M.F."/>
        </authorList>
    </citation>
    <scope>NUCLEOTIDE SEQUENCE</scope>
    <source>
        <strain evidence="7">SGP5-SGP5p</strain>
        <tissue evidence="7">Aerial part</tissue>
    </source>
</reference>
<evidence type="ECO:0000259" key="6">
    <source>
        <dbReference type="PROSITE" id="PS50888"/>
    </source>
</evidence>
<evidence type="ECO:0000256" key="1">
    <source>
        <dbReference type="ARBA" id="ARBA00004123"/>
    </source>
</evidence>
<evidence type="ECO:0000256" key="4">
    <source>
        <dbReference type="ARBA" id="ARBA00023242"/>
    </source>
</evidence>
<keyword evidence="8" id="KW-1185">Reference proteome</keyword>
<comment type="caution">
    <text evidence="7">The sequence shown here is derived from an EMBL/GenBank/DDBJ whole genome shotgun (WGS) entry which is preliminary data.</text>
</comment>
<evidence type="ECO:0000313" key="8">
    <source>
        <dbReference type="Proteomes" id="UP001153076"/>
    </source>
</evidence>
<dbReference type="GO" id="GO:0009960">
    <property type="term" value="P:endosperm development"/>
    <property type="evidence" value="ECO:0007669"/>
    <property type="project" value="InterPro"/>
</dbReference>
<accession>A0A9Q1KYD0</accession>